<protein>
    <submittedName>
        <fullName evidence="1">Uncharacterized protein</fullName>
    </submittedName>
</protein>
<dbReference type="PANTHER" id="PTHR12064:SF36">
    <property type="entry name" value="DOMAIN-CONTAINING PROTEIN, PUTATIVE, EXPRESSED-RELATED"/>
    <property type="match status" value="1"/>
</dbReference>
<dbReference type="Proteomes" id="UP001497516">
    <property type="component" value="Chromosome 2"/>
</dbReference>
<dbReference type="AlphaFoldDB" id="A0AAV2DB79"/>
<proteinExistence type="predicted"/>
<evidence type="ECO:0000313" key="2">
    <source>
        <dbReference type="Proteomes" id="UP001497516"/>
    </source>
</evidence>
<dbReference type="GO" id="GO:0005737">
    <property type="term" value="C:cytoplasm"/>
    <property type="evidence" value="ECO:0007669"/>
    <property type="project" value="TreeGrafter"/>
</dbReference>
<name>A0AAV2DB79_9ROSI</name>
<dbReference type="GO" id="GO:0010960">
    <property type="term" value="P:magnesium ion homeostasis"/>
    <property type="evidence" value="ECO:0007669"/>
    <property type="project" value="InterPro"/>
</dbReference>
<keyword evidence="2" id="KW-1185">Reference proteome</keyword>
<accession>A0AAV2DB79</accession>
<evidence type="ECO:0000313" key="1">
    <source>
        <dbReference type="EMBL" id="CAL1371106.1"/>
    </source>
</evidence>
<gene>
    <name evidence="1" type="ORF">LTRI10_LOCUS13187</name>
</gene>
<dbReference type="PANTHER" id="PTHR12064">
    <property type="entry name" value="METAL TRANSPORTER CNNM"/>
    <property type="match status" value="1"/>
</dbReference>
<dbReference type="EMBL" id="OZ034815">
    <property type="protein sequence ID" value="CAL1371106.1"/>
    <property type="molecule type" value="Genomic_DNA"/>
</dbReference>
<dbReference type="InterPro" id="IPR045095">
    <property type="entry name" value="ACDP"/>
</dbReference>
<organism evidence="1 2">
    <name type="scientific">Linum trigynum</name>
    <dbReference type="NCBI Taxonomy" id="586398"/>
    <lineage>
        <taxon>Eukaryota</taxon>
        <taxon>Viridiplantae</taxon>
        <taxon>Streptophyta</taxon>
        <taxon>Embryophyta</taxon>
        <taxon>Tracheophyta</taxon>
        <taxon>Spermatophyta</taxon>
        <taxon>Magnoliopsida</taxon>
        <taxon>eudicotyledons</taxon>
        <taxon>Gunneridae</taxon>
        <taxon>Pentapetalae</taxon>
        <taxon>rosids</taxon>
        <taxon>fabids</taxon>
        <taxon>Malpighiales</taxon>
        <taxon>Linaceae</taxon>
        <taxon>Linum</taxon>
    </lineage>
</organism>
<reference evidence="1 2" key="1">
    <citation type="submission" date="2024-04" db="EMBL/GenBank/DDBJ databases">
        <authorList>
            <person name="Fracassetti M."/>
        </authorList>
    </citation>
    <scope>NUCLEOTIDE SEQUENCE [LARGE SCALE GENOMIC DNA]</scope>
</reference>
<sequence>MNKVPLKCLFKHYQLLDYVLGKKHSALLRRAELKTLVDLHGNKAGKGGELTHDETTIIIGALDMTLKKANDAMTPISKNIPT</sequence>
<dbReference type="GO" id="GO:0030026">
    <property type="term" value="P:intracellular manganese ion homeostasis"/>
    <property type="evidence" value="ECO:0007669"/>
    <property type="project" value="TreeGrafter"/>
</dbReference>